<evidence type="ECO:0000256" key="2">
    <source>
        <dbReference type="PROSITE-ProRule" id="PRU00076"/>
    </source>
</evidence>
<dbReference type="SMART" id="SM00181">
    <property type="entry name" value="EGF"/>
    <property type="match status" value="2"/>
</dbReference>
<evidence type="ECO:0000313" key="6">
    <source>
        <dbReference type="EMBL" id="KAI8042719.1"/>
    </source>
</evidence>
<dbReference type="InterPro" id="IPR000742">
    <property type="entry name" value="EGF"/>
</dbReference>
<evidence type="ECO:0000259" key="4">
    <source>
        <dbReference type="PROSITE" id="PS01180"/>
    </source>
</evidence>
<accession>A0A9P9YU33</accession>
<evidence type="ECO:0000313" key="7">
    <source>
        <dbReference type="Proteomes" id="UP001059596"/>
    </source>
</evidence>
<dbReference type="Gene3D" id="2.10.25.10">
    <property type="entry name" value="Laminin"/>
    <property type="match status" value="1"/>
</dbReference>
<evidence type="ECO:0000256" key="3">
    <source>
        <dbReference type="SAM" id="SignalP"/>
    </source>
</evidence>
<dbReference type="InterPro" id="IPR035914">
    <property type="entry name" value="Sperma_CUB_dom_sf"/>
</dbReference>
<comment type="caution">
    <text evidence="2">Lacks conserved residue(s) required for the propagation of feature annotation.</text>
</comment>
<feature type="signal peptide" evidence="3">
    <location>
        <begin position="1"/>
        <end position="21"/>
    </location>
</feature>
<dbReference type="InterPro" id="IPR050906">
    <property type="entry name" value="Notch_signaling"/>
</dbReference>
<feature type="chain" id="PRO_5040135117" evidence="3">
    <location>
        <begin position="22"/>
        <end position="386"/>
    </location>
</feature>
<comment type="caution">
    <text evidence="6">The sequence shown here is derived from an EMBL/GenBank/DDBJ whole genome shotgun (WGS) entry which is preliminary data.</text>
</comment>
<dbReference type="Proteomes" id="UP001059596">
    <property type="component" value="Unassembled WGS sequence"/>
</dbReference>
<evidence type="ECO:0000256" key="1">
    <source>
        <dbReference type="ARBA" id="ARBA00023157"/>
    </source>
</evidence>
<dbReference type="PANTHER" id="PTHR24044">
    <property type="entry name" value="NOTCH LIGAND FAMILY MEMBER"/>
    <property type="match status" value="1"/>
</dbReference>
<gene>
    <name evidence="6" type="ORF">M5D96_004036</name>
</gene>
<feature type="disulfide bond" evidence="2">
    <location>
        <begin position="243"/>
        <end position="252"/>
    </location>
</feature>
<reference evidence="6" key="1">
    <citation type="journal article" date="2023" name="Genome Biol. Evol.">
        <title>Long-read-based Genome Assembly of Drosophila gunungcola Reveals Fewer Chemosensory Genes in Flower-breeding Species.</title>
        <authorList>
            <person name="Negi A."/>
            <person name="Liao B.Y."/>
            <person name="Yeh S.D."/>
        </authorList>
    </citation>
    <scope>NUCLEOTIDE SEQUENCE</scope>
    <source>
        <strain evidence="6">Sukarami</strain>
    </source>
</reference>
<name>A0A9P9YU33_9MUSC</name>
<organism evidence="6 7">
    <name type="scientific">Drosophila gunungcola</name>
    <name type="common">fruit fly</name>
    <dbReference type="NCBI Taxonomy" id="103775"/>
    <lineage>
        <taxon>Eukaryota</taxon>
        <taxon>Metazoa</taxon>
        <taxon>Ecdysozoa</taxon>
        <taxon>Arthropoda</taxon>
        <taxon>Hexapoda</taxon>
        <taxon>Insecta</taxon>
        <taxon>Pterygota</taxon>
        <taxon>Neoptera</taxon>
        <taxon>Endopterygota</taxon>
        <taxon>Diptera</taxon>
        <taxon>Brachycera</taxon>
        <taxon>Muscomorpha</taxon>
        <taxon>Ephydroidea</taxon>
        <taxon>Drosophilidae</taxon>
        <taxon>Drosophila</taxon>
        <taxon>Sophophora</taxon>
    </lineage>
</organism>
<keyword evidence="2" id="KW-0245">EGF-like domain</keyword>
<dbReference type="EMBL" id="JAMKOV010000002">
    <property type="protein sequence ID" value="KAI8042719.1"/>
    <property type="molecule type" value="Genomic_DNA"/>
</dbReference>
<evidence type="ECO:0000259" key="5">
    <source>
        <dbReference type="PROSITE" id="PS50026"/>
    </source>
</evidence>
<dbReference type="AlphaFoldDB" id="A0A9P9YU33"/>
<dbReference type="GO" id="GO:0005112">
    <property type="term" value="F:Notch binding"/>
    <property type="evidence" value="ECO:0007669"/>
    <property type="project" value="TreeGrafter"/>
</dbReference>
<keyword evidence="1 2" id="KW-1015">Disulfide bond</keyword>
<dbReference type="InterPro" id="IPR000859">
    <property type="entry name" value="CUB_dom"/>
</dbReference>
<dbReference type="PROSITE" id="PS50026">
    <property type="entry name" value="EGF_3"/>
    <property type="match status" value="2"/>
</dbReference>
<dbReference type="PROSITE" id="PS01180">
    <property type="entry name" value="CUB"/>
    <property type="match status" value="1"/>
</dbReference>
<dbReference type="SUPFAM" id="SSF49854">
    <property type="entry name" value="Spermadhesin, CUB domain"/>
    <property type="match status" value="1"/>
</dbReference>
<dbReference type="Pfam" id="PF00008">
    <property type="entry name" value="EGF"/>
    <property type="match status" value="1"/>
</dbReference>
<sequence>MTLDRLATTLCLLTLLPAVWTHQMDAVHPADQKFSLPAVPLPPPPPFSPGKNHFALNAFAGEHAGGGGGGHASSPSSPGCGGMLRARHGLIQTPNFPHRFATPIECVWIIDASDMPTPGQGNVSIVVYLTQLYVLSGLKFTEYMYYSDDFKVPAHRVFALTEDDVTQVTWVQFHSQYLEIRFTMATLDGTHLRALDRLLDVYGFNITYEVQNEVKTSQCNTLQCRFLGDCYASSDYSSYGCSCFPGFSGSDCGHGPLCKDLHTNICQNGGTCKHIGDAAITCHCPKGFKGTRCEIPEINETTQGCTSNTSNIECHQACDFDNFSRSVSSSGQSYSVLKSNRNLARSGKTRYEVTMRLGANLTGYYRHADREQLSGVMERQEGGKNT</sequence>
<keyword evidence="7" id="KW-1185">Reference proteome</keyword>
<proteinExistence type="predicted"/>
<dbReference type="PROSITE" id="PS01186">
    <property type="entry name" value="EGF_2"/>
    <property type="match status" value="2"/>
</dbReference>
<dbReference type="SUPFAM" id="SSF57196">
    <property type="entry name" value="EGF/Laminin"/>
    <property type="match status" value="1"/>
</dbReference>
<dbReference type="PROSITE" id="PS00022">
    <property type="entry name" value="EGF_1"/>
    <property type="match status" value="2"/>
</dbReference>
<dbReference type="Gene3D" id="2.60.120.290">
    <property type="entry name" value="Spermadhesin, CUB domain"/>
    <property type="match status" value="1"/>
</dbReference>
<protein>
    <submittedName>
        <fullName evidence="6">Uncharacterized protein</fullName>
    </submittedName>
</protein>
<feature type="domain" description="EGF-like" evidence="5">
    <location>
        <begin position="254"/>
        <end position="294"/>
    </location>
</feature>
<feature type="domain" description="CUB" evidence="4">
    <location>
        <begin position="80"/>
        <end position="211"/>
    </location>
</feature>
<feature type="disulfide bond" evidence="2">
    <location>
        <begin position="284"/>
        <end position="293"/>
    </location>
</feature>
<feature type="disulfide bond" evidence="2">
    <location>
        <begin position="224"/>
        <end position="241"/>
    </location>
</feature>
<feature type="domain" description="EGF-like" evidence="5">
    <location>
        <begin position="215"/>
        <end position="253"/>
    </location>
</feature>
<dbReference type="CDD" id="cd00054">
    <property type="entry name" value="EGF_CA"/>
    <property type="match status" value="1"/>
</dbReference>
<keyword evidence="3" id="KW-0732">Signal</keyword>
<dbReference type="PANTHER" id="PTHR24044:SF502">
    <property type="entry name" value="ANTERIOR PHARYNX IN EXCESS PROTEIN 1-RELATED"/>
    <property type="match status" value="1"/>
</dbReference>